<accession>A0A2C9D6R7</accession>
<dbReference type="AlphaFoldDB" id="A0A2C9D6R7"/>
<sequence length="110" mass="12399">MLSGYEEMQKTMKDNIDLTMKSIDKMSKGMQAMAVEATDYSKKSAEDASKMVEELMGAKSFDVALALQSDYFKKSYEGAVSQMTKMTEMYMDLSKDMSKPYEAMTAKFGK</sequence>
<dbReference type="Proteomes" id="UP000223606">
    <property type="component" value="Chromosome 1"/>
</dbReference>
<reference evidence="3" key="1">
    <citation type="submission" date="2017-09" db="EMBL/GenBank/DDBJ databases">
        <title>Genome sequence of Nannocystis excedens DSM 71.</title>
        <authorList>
            <person name="Blom J."/>
        </authorList>
    </citation>
    <scope>NUCLEOTIDE SEQUENCE [LARGE SCALE GENOMIC DNA]</scope>
    <source>
        <strain evidence="3">type strain: E19</strain>
    </source>
</reference>
<dbReference type="KEGG" id="hdi:HDIA_2483"/>
<evidence type="ECO:0000313" key="3">
    <source>
        <dbReference type="Proteomes" id="UP000223606"/>
    </source>
</evidence>
<proteinExistence type="predicted"/>
<feature type="domain" description="Phasin" evidence="1">
    <location>
        <begin position="6"/>
        <end position="103"/>
    </location>
</feature>
<dbReference type="Pfam" id="PF09361">
    <property type="entry name" value="Phasin_2"/>
    <property type="match status" value="1"/>
</dbReference>
<evidence type="ECO:0000313" key="2">
    <source>
        <dbReference type="EMBL" id="SON56024.1"/>
    </source>
</evidence>
<keyword evidence="3" id="KW-1185">Reference proteome</keyword>
<protein>
    <submittedName>
        <fullName evidence="2">Phasin</fullName>
    </submittedName>
</protein>
<dbReference type="EMBL" id="LT960614">
    <property type="protein sequence ID" value="SON56024.1"/>
    <property type="molecule type" value="Genomic_DNA"/>
</dbReference>
<dbReference type="OrthoDB" id="7678100at2"/>
<dbReference type="InterPro" id="IPR018968">
    <property type="entry name" value="Phasin"/>
</dbReference>
<gene>
    <name evidence="2" type="ORF">HDIA_2483</name>
</gene>
<organism evidence="2 3">
    <name type="scientific">Hartmannibacter diazotrophicus</name>
    <dbReference type="NCBI Taxonomy" id="1482074"/>
    <lineage>
        <taxon>Bacteria</taxon>
        <taxon>Pseudomonadati</taxon>
        <taxon>Pseudomonadota</taxon>
        <taxon>Alphaproteobacteria</taxon>
        <taxon>Hyphomicrobiales</taxon>
        <taxon>Pleomorphomonadaceae</taxon>
        <taxon>Hartmannibacter</taxon>
    </lineage>
</organism>
<name>A0A2C9D6R7_9HYPH</name>
<evidence type="ECO:0000259" key="1">
    <source>
        <dbReference type="Pfam" id="PF09361"/>
    </source>
</evidence>